<gene>
    <name evidence="1" type="ORF">R3P38DRAFT_2779770</name>
</gene>
<dbReference type="AlphaFoldDB" id="A0AAW0B9P6"/>
<sequence length="118" mass="13488">MLELLRCARTISKLDLLDDEDSGFLNHAKATVDRRFNKIATPTHWLALFLHPLCRKLALPGDARTDMWKWERSKATKMVADLKAYSQCKAPFTGTFKHSHFTRLLLRLSVCSLNSGEV</sequence>
<dbReference type="Proteomes" id="UP001362999">
    <property type="component" value="Unassembled WGS sequence"/>
</dbReference>
<evidence type="ECO:0000313" key="2">
    <source>
        <dbReference type="Proteomes" id="UP001362999"/>
    </source>
</evidence>
<comment type="caution">
    <text evidence="1">The sequence shown here is derived from an EMBL/GenBank/DDBJ whole genome shotgun (WGS) entry which is preliminary data.</text>
</comment>
<keyword evidence="2" id="KW-1185">Reference proteome</keyword>
<accession>A0AAW0B9P6</accession>
<proteinExistence type="predicted"/>
<dbReference type="EMBL" id="JAWWNJ010000036">
    <property type="protein sequence ID" value="KAK7023025.1"/>
    <property type="molecule type" value="Genomic_DNA"/>
</dbReference>
<organism evidence="1 2">
    <name type="scientific">Favolaschia claudopus</name>
    <dbReference type="NCBI Taxonomy" id="2862362"/>
    <lineage>
        <taxon>Eukaryota</taxon>
        <taxon>Fungi</taxon>
        <taxon>Dikarya</taxon>
        <taxon>Basidiomycota</taxon>
        <taxon>Agaricomycotina</taxon>
        <taxon>Agaricomycetes</taxon>
        <taxon>Agaricomycetidae</taxon>
        <taxon>Agaricales</taxon>
        <taxon>Marasmiineae</taxon>
        <taxon>Mycenaceae</taxon>
        <taxon>Favolaschia</taxon>
    </lineage>
</organism>
<reference evidence="1 2" key="1">
    <citation type="journal article" date="2024" name="J Genomics">
        <title>Draft genome sequencing and assembly of Favolaschia claudopus CIRM-BRFM 2984 isolated from oak limbs.</title>
        <authorList>
            <person name="Navarro D."/>
            <person name="Drula E."/>
            <person name="Chaduli D."/>
            <person name="Cazenave R."/>
            <person name="Ahrendt S."/>
            <person name="Wang J."/>
            <person name="Lipzen A."/>
            <person name="Daum C."/>
            <person name="Barry K."/>
            <person name="Grigoriev I.V."/>
            <person name="Favel A."/>
            <person name="Rosso M.N."/>
            <person name="Martin F."/>
        </authorList>
    </citation>
    <scope>NUCLEOTIDE SEQUENCE [LARGE SCALE GENOMIC DNA]</scope>
    <source>
        <strain evidence="1 2">CIRM-BRFM 2984</strain>
    </source>
</reference>
<name>A0AAW0B9P6_9AGAR</name>
<evidence type="ECO:0000313" key="1">
    <source>
        <dbReference type="EMBL" id="KAK7023025.1"/>
    </source>
</evidence>
<protein>
    <submittedName>
        <fullName evidence="1">Uncharacterized protein</fullName>
    </submittedName>
</protein>